<reference evidence="3" key="1">
    <citation type="submission" date="2023-03" db="EMBL/GenBank/DDBJ databases">
        <title>Massive genome expansion in bonnet fungi (Mycena s.s.) driven by repeated elements and novel gene families across ecological guilds.</title>
        <authorList>
            <consortium name="Lawrence Berkeley National Laboratory"/>
            <person name="Harder C.B."/>
            <person name="Miyauchi S."/>
            <person name="Viragh M."/>
            <person name="Kuo A."/>
            <person name="Thoen E."/>
            <person name="Andreopoulos B."/>
            <person name="Lu D."/>
            <person name="Skrede I."/>
            <person name="Drula E."/>
            <person name="Henrissat B."/>
            <person name="Morin E."/>
            <person name="Kohler A."/>
            <person name="Barry K."/>
            <person name="LaButti K."/>
            <person name="Morin E."/>
            <person name="Salamov A."/>
            <person name="Lipzen A."/>
            <person name="Mereny Z."/>
            <person name="Hegedus B."/>
            <person name="Baldrian P."/>
            <person name="Stursova M."/>
            <person name="Weitz H."/>
            <person name="Taylor A."/>
            <person name="Grigoriev I.V."/>
            <person name="Nagy L.G."/>
            <person name="Martin F."/>
            <person name="Kauserud H."/>
        </authorList>
    </citation>
    <scope>NUCLEOTIDE SEQUENCE</scope>
    <source>
        <strain evidence="3">CBHHK002</strain>
    </source>
</reference>
<keyword evidence="2" id="KW-0472">Membrane</keyword>
<feature type="transmembrane region" description="Helical" evidence="2">
    <location>
        <begin position="125"/>
        <end position="149"/>
    </location>
</feature>
<evidence type="ECO:0000313" key="4">
    <source>
        <dbReference type="Proteomes" id="UP001218218"/>
    </source>
</evidence>
<protein>
    <submittedName>
        <fullName evidence="3">Uncharacterized protein</fullName>
    </submittedName>
</protein>
<comment type="caution">
    <text evidence="3">The sequence shown here is derived from an EMBL/GenBank/DDBJ whole genome shotgun (WGS) entry which is preliminary data.</text>
</comment>
<gene>
    <name evidence="3" type="ORF">DFH08DRAFT_894345</name>
</gene>
<proteinExistence type="predicted"/>
<feature type="compositionally biased region" description="Polar residues" evidence="1">
    <location>
        <begin position="106"/>
        <end position="118"/>
    </location>
</feature>
<keyword evidence="2" id="KW-1133">Transmembrane helix</keyword>
<organism evidence="3 4">
    <name type="scientific">Mycena albidolilacea</name>
    <dbReference type="NCBI Taxonomy" id="1033008"/>
    <lineage>
        <taxon>Eukaryota</taxon>
        <taxon>Fungi</taxon>
        <taxon>Dikarya</taxon>
        <taxon>Basidiomycota</taxon>
        <taxon>Agaricomycotina</taxon>
        <taxon>Agaricomycetes</taxon>
        <taxon>Agaricomycetidae</taxon>
        <taxon>Agaricales</taxon>
        <taxon>Marasmiineae</taxon>
        <taxon>Mycenaceae</taxon>
        <taxon>Mycena</taxon>
    </lineage>
</organism>
<keyword evidence="4" id="KW-1185">Reference proteome</keyword>
<accession>A0AAD6ZC75</accession>
<feature type="compositionally biased region" description="Low complexity" evidence="1">
    <location>
        <begin position="86"/>
        <end position="105"/>
    </location>
</feature>
<dbReference type="AlphaFoldDB" id="A0AAD6ZC75"/>
<feature type="region of interest" description="Disordered" evidence="1">
    <location>
        <begin position="86"/>
        <end position="118"/>
    </location>
</feature>
<feature type="region of interest" description="Disordered" evidence="1">
    <location>
        <begin position="182"/>
        <end position="238"/>
    </location>
</feature>
<evidence type="ECO:0000256" key="1">
    <source>
        <dbReference type="SAM" id="MobiDB-lite"/>
    </source>
</evidence>
<feature type="compositionally biased region" description="Polar residues" evidence="1">
    <location>
        <begin position="199"/>
        <end position="209"/>
    </location>
</feature>
<name>A0AAD6ZC75_9AGAR</name>
<dbReference type="EMBL" id="JARIHO010000064">
    <property type="protein sequence ID" value="KAJ7314981.1"/>
    <property type="molecule type" value="Genomic_DNA"/>
</dbReference>
<dbReference type="Proteomes" id="UP001218218">
    <property type="component" value="Unassembled WGS sequence"/>
</dbReference>
<sequence>MRLGLLDTVTESGILVQDTAGLRFTEPANAALAPAVVQSCSFNDAGRAVCRVHNDGGATSTATIIGTRAPVFTFTTTLPAATAKSKASAGSNAGGSMASGPGSASHTGPPQTSSVMAQTSHKVPVGAVVGAATGGILLVLGALAGLLFCRRRRRRNGYLLSEKVELDPEPAHKNAFMQMDNAAAASSDSDSDSRPQPLPSSYTPSSADTLTDRAPTVVAFTDPHPPPPETPRQRRQRLKQMQVAVEHLQRNLSTREDDGAQSQIAAQQRQIDMLLDEVGHLRAIVAQDEALPAYEQ</sequence>
<evidence type="ECO:0000313" key="3">
    <source>
        <dbReference type="EMBL" id="KAJ7314981.1"/>
    </source>
</evidence>
<keyword evidence="2" id="KW-0812">Transmembrane</keyword>
<evidence type="ECO:0000256" key="2">
    <source>
        <dbReference type="SAM" id="Phobius"/>
    </source>
</evidence>